<evidence type="ECO:0000313" key="2">
    <source>
        <dbReference type="EMBL" id="MDQ0335785.1"/>
    </source>
</evidence>
<dbReference type="EMBL" id="JAUSUU010000006">
    <property type="protein sequence ID" value="MDQ0335785.1"/>
    <property type="molecule type" value="Genomic_DNA"/>
</dbReference>
<proteinExistence type="predicted"/>
<evidence type="ECO:0000313" key="1">
    <source>
        <dbReference type="EMBL" id="MBP1840185.1"/>
    </source>
</evidence>
<dbReference type="AlphaFoldDB" id="A0A9X1CCF2"/>
<comment type="caution">
    <text evidence="1">The sequence shown here is derived from an EMBL/GenBank/DDBJ whole genome shotgun (WGS) entry which is preliminary data.</text>
</comment>
<gene>
    <name evidence="1" type="ORF">J2Z56_002112</name>
    <name evidence="2" type="ORF">J2Z57_002236</name>
</gene>
<dbReference type="Proteomes" id="UP001138672">
    <property type="component" value="Unassembled WGS sequence"/>
</dbReference>
<name>A0A9X1CCF2_9FLAO</name>
<reference evidence="1" key="1">
    <citation type="submission" date="2021-03" db="EMBL/GenBank/DDBJ databases">
        <title>Genomic Encyclopedia of Type Strains, Phase IV (KMG-IV): sequencing the most valuable type-strain genomes for metagenomic binning, comparative biology and taxonomic classification.</title>
        <authorList>
            <person name="Goeker M."/>
        </authorList>
    </citation>
    <scope>NUCLEOTIDE SEQUENCE</scope>
    <source>
        <strain evidence="1">DSM 15523</strain>
        <strain evidence="2 4">DSM 16476</strain>
    </source>
</reference>
<sequence>MVSNHASNLLFFFTERLRHQALKIISPSFQDKILKPAGLNLKDATLQLQHFAFSKHINGPLLACTIQTQLLNYIDPEITNNYKVVNPS</sequence>
<dbReference type="Proteomes" id="UP001231587">
    <property type="component" value="Unassembled WGS sequence"/>
</dbReference>
<accession>A0A9X1CCF2</accession>
<protein>
    <submittedName>
        <fullName evidence="1">Uncharacterized protein</fullName>
    </submittedName>
</protein>
<organism evidence="1 3">
    <name type="scientific">Formosa algae</name>
    <dbReference type="NCBI Taxonomy" id="225843"/>
    <lineage>
        <taxon>Bacteria</taxon>
        <taxon>Pseudomonadati</taxon>
        <taxon>Bacteroidota</taxon>
        <taxon>Flavobacteriia</taxon>
        <taxon>Flavobacteriales</taxon>
        <taxon>Flavobacteriaceae</taxon>
        <taxon>Formosa</taxon>
    </lineage>
</organism>
<dbReference type="EMBL" id="JAGGJQ010000005">
    <property type="protein sequence ID" value="MBP1840185.1"/>
    <property type="molecule type" value="Genomic_DNA"/>
</dbReference>
<keyword evidence="4" id="KW-1185">Reference proteome</keyword>
<evidence type="ECO:0000313" key="4">
    <source>
        <dbReference type="Proteomes" id="UP001231587"/>
    </source>
</evidence>
<evidence type="ECO:0000313" key="3">
    <source>
        <dbReference type="Proteomes" id="UP001138672"/>
    </source>
</evidence>
<dbReference type="RefSeq" id="WP_057780412.1">
    <property type="nucleotide sequence ID" value="NZ_JAGGJQ010000005.1"/>
</dbReference>